<keyword evidence="1" id="KW-0732">Signal</keyword>
<evidence type="ECO:0000313" key="3">
    <source>
        <dbReference type="Proteomes" id="UP000477311"/>
    </source>
</evidence>
<comment type="caution">
    <text evidence="2">The sequence shown here is derived from an EMBL/GenBank/DDBJ whole genome shotgun (WGS) entry which is preliminary data.</text>
</comment>
<evidence type="ECO:0008006" key="4">
    <source>
        <dbReference type="Google" id="ProtNLM"/>
    </source>
</evidence>
<dbReference type="PANTHER" id="PTHR36453:SF1">
    <property type="entry name" value="RIGHT HANDED BETA HELIX DOMAIN-CONTAINING PROTEIN"/>
    <property type="match status" value="1"/>
</dbReference>
<feature type="chain" id="PRO_5027120221" description="Right-handed parallel beta-helix repeat-containing protein" evidence="1">
    <location>
        <begin position="25"/>
        <end position="462"/>
    </location>
</feature>
<feature type="signal peptide" evidence="1">
    <location>
        <begin position="1"/>
        <end position="24"/>
    </location>
</feature>
<dbReference type="EMBL" id="JAAKYA010000032">
    <property type="protein sequence ID" value="NGO38864.1"/>
    <property type="molecule type" value="Genomic_DNA"/>
</dbReference>
<dbReference type="AlphaFoldDB" id="A0A6M1RTX9"/>
<keyword evidence="3" id="KW-1185">Reference proteome</keyword>
<dbReference type="SUPFAM" id="SSF51126">
    <property type="entry name" value="Pectin lyase-like"/>
    <property type="match status" value="1"/>
</dbReference>
<organism evidence="2 3">
    <name type="scientific">Limisphaera ngatamarikiensis</name>
    <dbReference type="NCBI Taxonomy" id="1324935"/>
    <lineage>
        <taxon>Bacteria</taxon>
        <taxon>Pseudomonadati</taxon>
        <taxon>Verrucomicrobiota</taxon>
        <taxon>Verrucomicrobiia</taxon>
        <taxon>Limisphaerales</taxon>
        <taxon>Limisphaeraceae</taxon>
        <taxon>Limisphaera</taxon>
    </lineage>
</organism>
<reference evidence="2 3" key="1">
    <citation type="submission" date="2020-02" db="EMBL/GenBank/DDBJ databases">
        <title>Draft genome sequence of Limisphaera ngatamarikiensis NGM72.4T, a thermophilic Verrucomicrobia grouped in subdivision 3.</title>
        <authorList>
            <person name="Carere C.R."/>
            <person name="Steen J."/>
            <person name="Hugenholtz P."/>
            <person name="Stott M.B."/>
        </authorList>
    </citation>
    <scope>NUCLEOTIDE SEQUENCE [LARGE SCALE GENOMIC DNA]</scope>
    <source>
        <strain evidence="2 3">NGM72.4</strain>
    </source>
</reference>
<evidence type="ECO:0000256" key="1">
    <source>
        <dbReference type="SAM" id="SignalP"/>
    </source>
</evidence>
<gene>
    <name evidence="2" type="ORF">G4L39_05570</name>
</gene>
<accession>A0A6M1RTX9</accession>
<dbReference type="InterPro" id="IPR011050">
    <property type="entry name" value="Pectin_lyase_fold/virulence"/>
</dbReference>
<name>A0A6M1RTX9_9BACT</name>
<dbReference type="Proteomes" id="UP000477311">
    <property type="component" value="Unassembled WGS sequence"/>
</dbReference>
<dbReference type="PANTHER" id="PTHR36453">
    <property type="entry name" value="SECRETED PROTEIN-RELATED"/>
    <property type="match status" value="1"/>
</dbReference>
<dbReference type="Gene3D" id="2.160.20.10">
    <property type="entry name" value="Single-stranded right-handed beta-helix, Pectin lyase-like"/>
    <property type="match status" value="1"/>
</dbReference>
<dbReference type="InterPro" id="IPR012334">
    <property type="entry name" value="Pectin_lyas_fold"/>
</dbReference>
<protein>
    <recommendedName>
        <fullName evidence="4">Right-handed parallel beta-helix repeat-containing protein</fullName>
    </recommendedName>
</protein>
<proteinExistence type="predicted"/>
<evidence type="ECO:0000313" key="2">
    <source>
        <dbReference type="EMBL" id="NGO38864.1"/>
    </source>
</evidence>
<sequence length="462" mass="51183">MRTVRVLSGLVGLMLAWVMCAAGAPQVFYVAPDGDDAHPGTEARPFRSLEGARDAIRRLKGAGGFPAGGVEVRIHPGGYRMVRSLVLTGEDGGELGRPIVYRAVQPGGVRLVGGVRLRSFRPVRDGWVRDRLPEEARSNVVECDLREVGLTNLPPLEPGGFGSGRGFRTHPMVELFFDGQPLPMARWPNRGFARTGPVAEPRTLSAWDGRPGSPEGRFRFEGDRPLRWVGEPELWLYGYWFWDWADSYERVERIDAAGREIHLARPWHKYGFREGQPYRAVHALSELDEPGEWWLDRRRWCVVFWPPSDPARAVVELSVLAEPMLVLREVSHVRFEGLRWECSAGDGGVVEGGRPCGLRGACGGTSAGTGWRSGVGWVTPWFRAILSFWAGEGFCCRGATGGGWSPADIGWRIVGLVICRGWTALTRRGLGWMAWGIGSGTTSFMTWPAARCVLVATTMWWS</sequence>